<organism evidence="3 4">
    <name type="scientific">Ureaplasma miroungigenitalium</name>
    <dbReference type="NCBI Taxonomy" id="1042321"/>
    <lineage>
        <taxon>Bacteria</taxon>
        <taxon>Bacillati</taxon>
        <taxon>Mycoplasmatota</taxon>
        <taxon>Mycoplasmoidales</taxon>
        <taxon>Mycoplasmoidaceae</taxon>
        <taxon>Ureaplasma</taxon>
    </lineage>
</organism>
<reference evidence="3 4" key="1">
    <citation type="journal article" date="2020" name="Int. J. Syst. Evol. Microbiol.">
        <title>Ureaplasma miroungigenitalium sp. nov. isolated from northern elephant seals (Mirounga angustirostris) and Ureaplasma zalophigenitalium sp. nov. isolated from California sea lions (Zalophus californianus).</title>
        <authorList>
            <person name="Volokhov D.V."/>
            <person name="Gulland F.M."/>
            <person name="Gao Y."/>
            <person name="Chizhikov V.E."/>
        </authorList>
    </citation>
    <scope>NUCLEOTIDE SEQUENCE [LARGE SCALE GENOMIC DNA]</scope>
    <source>
        <strain evidence="3 4">ES3182-GEN</strain>
    </source>
</reference>
<evidence type="ECO:0000259" key="2">
    <source>
        <dbReference type="Pfam" id="PF01648"/>
    </source>
</evidence>
<evidence type="ECO:0000313" key="3">
    <source>
        <dbReference type="EMBL" id="MCV3728209.1"/>
    </source>
</evidence>
<dbReference type="Pfam" id="PF01648">
    <property type="entry name" value="ACPS"/>
    <property type="match status" value="1"/>
</dbReference>
<sequence length="107" mass="12602">MQIVHGIDLLDLKRPVLKNKRLARRIMTDYEYAIYEKHTQPERYLGSLFSCKEAVMKAFYLRYLYDDIEIHIVNGIHFVYLQQQKTDLALTLSYESDLVMSSVVGII</sequence>
<name>A0ABT3BLS7_9BACT</name>
<dbReference type="RefSeq" id="WP_263821540.1">
    <property type="nucleotide sequence ID" value="NZ_JAOXHK010000001.1"/>
</dbReference>
<dbReference type="InterPro" id="IPR008278">
    <property type="entry name" value="4-PPantetheinyl_Trfase_dom"/>
</dbReference>
<accession>A0ABT3BLS7</accession>
<proteinExistence type="predicted"/>
<gene>
    <name evidence="3" type="ORF">OF376_00190</name>
</gene>
<evidence type="ECO:0000256" key="1">
    <source>
        <dbReference type="ARBA" id="ARBA00022679"/>
    </source>
</evidence>
<dbReference type="Proteomes" id="UP001208245">
    <property type="component" value="Unassembled WGS sequence"/>
</dbReference>
<evidence type="ECO:0000313" key="4">
    <source>
        <dbReference type="Proteomes" id="UP001208245"/>
    </source>
</evidence>
<dbReference type="SUPFAM" id="SSF56214">
    <property type="entry name" value="4'-phosphopantetheinyl transferase"/>
    <property type="match status" value="1"/>
</dbReference>
<comment type="caution">
    <text evidence="3">The sequence shown here is derived from an EMBL/GenBank/DDBJ whole genome shotgun (WGS) entry which is preliminary data.</text>
</comment>
<dbReference type="InterPro" id="IPR037143">
    <property type="entry name" value="4-PPantetheinyl_Trfase_dom_sf"/>
</dbReference>
<dbReference type="Gene3D" id="3.90.470.20">
    <property type="entry name" value="4'-phosphopantetheinyl transferase domain"/>
    <property type="match status" value="1"/>
</dbReference>
<keyword evidence="1 3" id="KW-0808">Transferase</keyword>
<protein>
    <submittedName>
        <fullName evidence="3">4'-phosphopantetheinyl transferase superfamily protein</fullName>
    </submittedName>
</protein>
<keyword evidence="4" id="KW-1185">Reference proteome</keyword>
<feature type="domain" description="4'-phosphopantetheinyl transferase" evidence="2">
    <location>
        <begin position="6"/>
        <end position="74"/>
    </location>
</feature>
<dbReference type="GO" id="GO:0016740">
    <property type="term" value="F:transferase activity"/>
    <property type="evidence" value="ECO:0007669"/>
    <property type="project" value="UniProtKB-KW"/>
</dbReference>
<dbReference type="EMBL" id="JAOXHL010000001">
    <property type="protein sequence ID" value="MCV3728209.1"/>
    <property type="molecule type" value="Genomic_DNA"/>
</dbReference>